<feature type="region of interest" description="Disordered" evidence="2">
    <location>
        <begin position="1"/>
        <end position="26"/>
    </location>
</feature>
<evidence type="ECO:0000259" key="3">
    <source>
        <dbReference type="PROSITE" id="PS51165"/>
    </source>
</evidence>
<feature type="domain" description="THUMP" evidence="3">
    <location>
        <begin position="141"/>
        <end position="250"/>
    </location>
</feature>
<dbReference type="CDD" id="cd11717">
    <property type="entry name" value="THUMP_THUMPD1_like"/>
    <property type="match status" value="1"/>
</dbReference>
<keyword evidence="1" id="KW-0694">RNA-binding</keyword>
<evidence type="ECO:0000313" key="4">
    <source>
        <dbReference type="EMBL" id="CAG8627216.1"/>
    </source>
</evidence>
<proteinExistence type="predicted"/>
<dbReference type="PROSITE" id="PS51165">
    <property type="entry name" value="THUMP"/>
    <property type="match status" value="1"/>
</dbReference>
<dbReference type="AlphaFoldDB" id="A0A9N9D8L3"/>
<dbReference type="GO" id="GO:0006400">
    <property type="term" value="P:tRNA modification"/>
    <property type="evidence" value="ECO:0007669"/>
    <property type="project" value="InterPro"/>
</dbReference>
<evidence type="ECO:0000313" key="5">
    <source>
        <dbReference type="Proteomes" id="UP000789342"/>
    </source>
</evidence>
<dbReference type="InterPro" id="IPR040183">
    <property type="entry name" value="THUMPD1-like"/>
</dbReference>
<dbReference type="InterPro" id="IPR004114">
    <property type="entry name" value="THUMP_dom"/>
</dbReference>
<keyword evidence="5" id="KW-1185">Reference proteome</keyword>
<dbReference type="EMBL" id="CAJVPV010008158">
    <property type="protein sequence ID" value="CAG8627216.1"/>
    <property type="molecule type" value="Genomic_DNA"/>
</dbReference>
<dbReference type="SMART" id="SM00981">
    <property type="entry name" value="THUMP"/>
    <property type="match status" value="1"/>
</dbReference>
<dbReference type="SUPFAM" id="SSF143437">
    <property type="entry name" value="THUMP domain-like"/>
    <property type="match status" value="1"/>
</dbReference>
<accession>A0A9N9D8L3</accession>
<dbReference type="Proteomes" id="UP000789342">
    <property type="component" value="Unassembled WGS sequence"/>
</dbReference>
<dbReference type="GO" id="GO:0003723">
    <property type="term" value="F:RNA binding"/>
    <property type="evidence" value="ECO:0007669"/>
    <property type="project" value="UniProtKB-UniRule"/>
</dbReference>
<dbReference type="Gene3D" id="3.30.2300.10">
    <property type="entry name" value="THUMP superfamily"/>
    <property type="match status" value="1"/>
</dbReference>
<sequence>MSNSQKRSDSWSDVERKSKRRKDRSYYKKQSTITSLTPNISGIFASCTKSKEALCVRECYDLFNAYAEKLYEPKDSNSALSNSDVEDEDIENSIAKELAQMRQPHTSHRFASIQTGTDCVVFVKTDPSINPVHLVHHILTDLNNSGQKKTRFCKRLIPITKTCYANMNDIEKLSEEVIKPHFYTQDRDQQQKIKYAVVPNIRNNQTVERMELITLIARVVGNYHVVNLDEPDLVIIVEVFKSICGMSVLSDYKKLKRYNVESIFEGKSKDNIAQEHKLNEETGLTEENNGPQILISLRLG</sequence>
<dbReference type="Pfam" id="PF02926">
    <property type="entry name" value="THUMP"/>
    <property type="match status" value="1"/>
</dbReference>
<dbReference type="PANTHER" id="PTHR13452:SF10">
    <property type="entry name" value="THUMP DOMAIN-CONTAINING PROTEIN 1"/>
    <property type="match status" value="1"/>
</dbReference>
<comment type="caution">
    <text evidence="4">The sequence shown here is derived from an EMBL/GenBank/DDBJ whole genome shotgun (WGS) entry which is preliminary data.</text>
</comment>
<evidence type="ECO:0000256" key="2">
    <source>
        <dbReference type="SAM" id="MobiDB-lite"/>
    </source>
</evidence>
<reference evidence="4" key="1">
    <citation type="submission" date="2021-06" db="EMBL/GenBank/DDBJ databases">
        <authorList>
            <person name="Kallberg Y."/>
            <person name="Tangrot J."/>
            <person name="Rosling A."/>
        </authorList>
    </citation>
    <scope>NUCLEOTIDE SEQUENCE</scope>
    <source>
        <strain evidence="4">CL551</strain>
    </source>
</reference>
<feature type="compositionally biased region" description="Basic and acidic residues" evidence="2">
    <location>
        <begin position="1"/>
        <end position="16"/>
    </location>
</feature>
<dbReference type="OrthoDB" id="367221at2759"/>
<dbReference type="PANTHER" id="PTHR13452">
    <property type="entry name" value="THUMP DOMAIN CONTAINING PROTEIN 1-RELATED"/>
    <property type="match status" value="1"/>
</dbReference>
<evidence type="ECO:0000256" key="1">
    <source>
        <dbReference type="PROSITE-ProRule" id="PRU00529"/>
    </source>
</evidence>
<protein>
    <submittedName>
        <fullName evidence="4">6063_t:CDS:1</fullName>
    </submittedName>
</protein>
<dbReference type="FunFam" id="3.30.2300.10:FF:000001">
    <property type="entry name" value="THUMP domain-containing protein 1"/>
    <property type="match status" value="1"/>
</dbReference>
<organism evidence="4 5">
    <name type="scientific">Acaulospora morrowiae</name>
    <dbReference type="NCBI Taxonomy" id="94023"/>
    <lineage>
        <taxon>Eukaryota</taxon>
        <taxon>Fungi</taxon>
        <taxon>Fungi incertae sedis</taxon>
        <taxon>Mucoromycota</taxon>
        <taxon>Glomeromycotina</taxon>
        <taxon>Glomeromycetes</taxon>
        <taxon>Diversisporales</taxon>
        <taxon>Acaulosporaceae</taxon>
        <taxon>Acaulospora</taxon>
    </lineage>
</organism>
<name>A0A9N9D8L3_9GLOM</name>
<gene>
    <name evidence="4" type="ORF">AMORRO_LOCUS8925</name>
</gene>